<dbReference type="InterPro" id="IPR054722">
    <property type="entry name" value="PolX-like_BBD"/>
</dbReference>
<evidence type="ECO:0000313" key="3">
    <source>
        <dbReference type="Proteomes" id="UP000027138"/>
    </source>
</evidence>
<evidence type="ECO:0000259" key="1">
    <source>
        <dbReference type="Pfam" id="PF22936"/>
    </source>
</evidence>
<feature type="domain" description="Retrovirus-related Pol polyprotein from transposon TNT 1-94-like beta-barrel" evidence="1">
    <location>
        <begin position="48"/>
        <end position="128"/>
    </location>
</feature>
<name>A0A067L1N9_JATCU</name>
<dbReference type="Pfam" id="PF22936">
    <property type="entry name" value="Pol_BBD"/>
    <property type="match status" value="1"/>
</dbReference>
<dbReference type="EMBL" id="KK914304">
    <property type="protein sequence ID" value="KDP42327.1"/>
    <property type="molecule type" value="Genomic_DNA"/>
</dbReference>
<reference evidence="2 3" key="1">
    <citation type="journal article" date="2014" name="PLoS ONE">
        <title>Global Analysis of Gene Expression Profiles in Physic Nut (Jatropha curcas L.) Seedlings Exposed to Salt Stress.</title>
        <authorList>
            <person name="Zhang L."/>
            <person name="Zhang C."/>
            <person name="Wu P."/>
            <person name="Chen Y."/>
            <person name="Li M."/>
            <person name="Jiang H."/>
            <person name="Wu G."/>
        </authorList>
    </citation>
    <scope>NUCLEOTIDE SEQUENCE [LARGE SCALE GENOMIC DNA]</scope>
    <source>
        <strain evidence="3">cv. GZQX0401</strain>
        <tissue evidence="2">Young leaves</tissue>
    </source>
</reference>
<evidence type="ECO:0000313" key="2">
    <source>
        <dbReference type="EMBL" id="KDP42327.1"/>
    </source>
</evidence>
<dbReference type="AlphaFoldDB" id="A0A067L1N9"/>
<dbReference type="Proteomes" id="UP000027138">
    <property type="component" value="Unassembled WGS sequence"/>
</dbReference>
<protein>
    <recommendedName>
        <fullName evidence="1">Retrovirus-related Pol polyprotein from transposon TNT 1-94-like beta-barrel domain-containing protein</fullName>
    </recommendedName>
</protein>
<proteinExistence type="predicted"/>
<organism evidence="2 3">
    <name type="scientific">Jatropha curcas</name>
    <name type="common">Barbados nut</name>
    <dbReference type="NCBI Taxonomy" id="180498"/>
    <lineage>
        <taxon>Eukaryota</taxon>
        <taxon>Viridiplantae</taxon>
        <taxon>Streptophyta</taxon>
        <taxon>Embryophyta</taxon>
        <taxon>Tracheophyta</taxon>
        <taxon>Spermatophyta</taxon>
        <taxon>Magnoliopsida</taxon>
        <taxon>eudicotyledons</taxon>
        <taxon>Gunneridae</taxon>
        <taxon>Pentapetalae</taxon>
        <taxon>rosids</taxon>
        <taxon>fabids</taxon>
        <taxon>Malpighiales</taxon>
        <taxon>Euphorbiaceae</taxon>
        <taxon>Crotonoideae</taxon>
        <taxon>Jatropheae</taxon>
        <taxon>Jatropha</taxon>
    </lineage>
</organism>
<gene>
    <name evidence="2" type="ORF">JCGZ_02800</name>
</gene>
<sequence length="162" mass="18011">MANYSYNCPPPASYPPPPSPYYPMINYYPQQPPPSANYSNTSLSEINWHPDTATNYHVTLDIQSLSTPTEYQGSDNLHIGNGVGLSISHTGTVTIPSPNGPLLLKDTLCVPKIIKNLLSVQKFTANNCCFFEFWPHCFFVKDQITGRILLQGPSEDGIYSLR</sequence>
<accession>A0A067L1N9</accession>
<keyword evidence="3" id="KW-1185">Reference proteome</keyword>
<dbReference type="OrthoDB" id="1937754at2759"/>